<evidence type="ECO:0000313" key="5">
    <source>
        <dbReference type="Proteomes" id="UP000077315"/>
    </source>
</evidence>
<dbReference type="RefSeq" id="XP_018296625.1">
    <property type="nucleotide sequence ID" value="XM_018427979.1"/>
</dbReference>
<dbReference type="EMBL" id="KV440973">
    <property type="protein sequence ID" value="OAD78585.1"/>
    <property type="molecule type" value="Genomic_DNA"/>
</dbReference>
<protein>
    <submittedName>
        <fullName evidence="4">Glycosyltransferase family 15 protein</fullName>
    </submittedName>
</protein>
<dbReference type="Pfam" id="PF01793">
    <property type="entry name" value="Glyco_transf_15"/>
    <property type="match status" value="1"/>
</dbReference>
<proteinExistence type="inferred from homology"/>
<dbReference type="PANTHER" id="PTHR31121">
    <property type="entry name" value="ALPHA-1,2 MANNOSYLTRANSFERASE KTR1"/>
    <property type="match status" value="1"/>
</dbReference>
<dbReference type="GO" id="GO:0005794">
    <property type="term" value="C:Golgi apparatus"/>
    <property type="evidence" value="ECO:0007669"/>
    <property type="project" value="TreeGrafter"/>
</dbReference>
<dbReference type="PIRSF" id="PIRSF018153">
    <property type="entry name" value="Glyco_trans_15"/>
    <property type="match status" value="1"/>
</dbReference>
<accession>A0A162Y6J8</accession>
<dbReference type="InParanoid" id="A0A162Y6J8"/>
<dbReference type="PANTHER" id="PTHR31121:SF6">
    <property type="entry name" value="ALPHA-1,2 MANNOSYLTRANSFERASE KTR1"/>
    <property type="match status" value="1"/>
</dbReference>
<evidence type="ECO:0000256" key="1">
    <source>
        <dbReference type="ARBA" id="ARBA00007677"/>
    </source>
</evidence>
<evidence type="ECO:0000313" key="4">
    <source>
        <dbReference type="EMBL" id="OAD78585.1"/>
    </source>
</evidence>
<evidence type="ECO:0000256" key="2">
    <source>
        <dbReference type="ARBA" id="ARBA00022679"/>
    </source>
</evidence>
<evidence type="ECO:0000256" key="3">
    <source>
        <dbReference type="PIRSR" id="PIRSR018153-1"/>
    </source>
</evidence>
<reference evidence="5" key="1">
    <citation type="submission" date="2015-06" db="EMBL/GenBank/DDBJ databases">
        <title>Expansion of signal transduction pathways in fungi by whole-genome duplication.</title>
        <authorList>
            <consortium name="DOE Joint Genome Institute"/>
            <person name="Corrochano L.M."/>
            <person name="Kuo A."/>
            <person name="Marcet-Houben M."/>
            <person name="Polaino S."/>
            <person name="Salamov A."/>
            <person name="Villalobos J.M."/>
            <person name="Alvarez M.I."/>
            <person name="Avalos J."/>
            <person name="Benito E.P."/>
            <person name="Benoit I."/>
            <person name="Burger G."/>
            <person name="Camino L.P."/>
            <person name="Canovas D."/>
            <person name="Cerda-Olmedo E."/>
            <person name="Cheng J.-F."/>
            <person name="Dominguez A."/>
            <person name="Elias M."/>
            <person name="Eslava A.P."/>
            <person name="Glaser F."/>
            <person name="Grimwood J."/>
            <person name="Gutierrez G."/>
            <person name="Heitman J."/>
            <person name="Henrissat B."/>
            <person name="Iturriaga E.A."/>
            <person name="Lang B.F."/>
            <person name="Lavin J.L."/>
            <person name="Lee S."/>
            <person name="Li W."/>
            <person name="Lindquist E."/>
            <person name="Lopez-Garcia S."/>
            <person name="Luque E.M."/>
            <person name="Marcos A.T."/>
            <person name="Martin J."/>
            <person name="McCluskey K."/>
            <person name="Medina H.R."/>
            <person name="Miralles-Duran A."/>
            <person name="Miyazaki A."/>
            <person name="Munoz-Torres E."/>
            <person name="Oguiza J.A."/>
            <person name="Ohm R."/>
            <person name="Olmedo M."/>
            <person name="Orejas M."/>
            <person name="Ortiz-Castellanos L."/>
            <person name="Pisabarro A.G."/>
            <person name="Rodriguez-Romero J."/>
            <person name="Ruiz-Herrera J."/>
            <person name="Ruiz-Vazquez R."/>
            <person name="Sanz C."/>
            <person name="Schackwitz W."/>
            <person name="Schmutz J."/>
            <person name="Shahriari M."/>
            <person name="Shelest E."/>
            <person name="Silva-Franco F."/>
            <person name="Soanes D."/>
            <person name="Syed K."/>
            <person name="Tagua V.G."/>
            <person name="Talbot N.J."/>
            <person name="Thon M."/>
            <person name="De vries R.P."/>
            <person name="Wiebenga A."/>
            <person name="Yadav J.S."/>
            <person name="Braun E.L."/>
            <person name="Baker S."/>
            <person name="Garre V."/>
            <person name="Horwitz B."/>
            <person name="Torres-Martinez S."/>
            <person name="Idnurm A."/>
            <person name="Herrera-Estrella A."/>
            <person name="Gabaldon T."/>
            <person name="Grigoriev I.V."/>
        </authorList>
    </citation>
    <scope>NUCLEOTIDE SEQUENCE [LARGE SCALE GENOMIC DNA]</scope>
    <source>
        <strain evidence="5">NRRL 1555(-)</strain>
    </source>
</reference>
<dbReference type="OrthoDB" id="439943at2759"/>
<dbReference type="Gene3D" id="3.90.550.10">
    <property type="entry name" value="Spore Coat Polysaccharide Biosynthesis Protein SpsA, Chain A"/>
    <property type="match status" value="1"/>
</dbReference>
<feature type="active site" description="Nucleophile" evidence="3">
    <location>
        <position position="231"/>
    </location>
</feature>
<dbReference type="GO" id="GO:0016020">
    <property type="term" value="C:membrane"/>
    <property type="evidence" value="ECO:0007669"/>
    <property type="project" value="InterPro"/>
</dbReference>
<dbReference type="GO" id="GO:0006487">
    <property type="term" value="P:protein N-linked glycosylation"/>
    <property type="evidence" value="ECO:0007669"/>
    <property type="project" value="TreeGrafter"/>
</dbReference>
<dbReference type="GO" id="GO:0000032">
    <property type="term" value="P:cell wall mannoprotein biosynthetic process"/>
    <property type="evidence" value="ECO:0007669"/>
    <property type="project" value="TreeGrafter"/>
</dbReference>
<dbReference type="FunFam" id="3.90.550.10:FF:000051">
    <property type="entry name" value="Alpha-1,2-mannosyltransferase (Ktr4)"/>
    <property type="match status" value="1"/>
</dbReference>
<dbReference type="VEuPathDB" id="FungiDB:PHYBLDRAFT_107125"/>
<name>A0A162Y6J8_PHYB8</name>
<sequence>MTIQLPTPGNTTQRVKAGFIVLVRNEELYGMLDSMYDVETRFNSKFSYPWIFLNNEPFTEEFIQLTTKITSGKTHYGLVDESMWSYPSWIDQEKAARNRESMKSIPYGTSESYRHMCRFQSGFFWRHPLVLQLGWEFYWRIEPDVRYYCDLDYDPFLYMKTNNKQYAFTIAFVEHSGTIPTLWSTIREFVRISTAKGKNYFPNLATESLYRFVTEEDGESYNSCHFWTNFEIARLDLWQTEAYQNMFDFLDKSGGFFYERWGDAPVHSIFASLFLKKDEIHFFNDIGYKHSIYEHCPEQESLLKRCTCNPARTLDYTDNMSCLNTYMDAQGFSTPKNRKTVNEILL</sequence>
<organism evidence="4 5">
    <name type="scientific">Phycomyces blakesleeanus (strain ATCC 8743b / DSM 1359 / FGSC 10004 / NBRC 33097 / NRRL 1555)</name>
    <dbReference type="NCBI Taxonomy" id="763407"/>
    <lineage>
        <taxon>Eukaryota</taxon>
        <taxon>Fungi</taxon>
        <taxon>Fungi incertae sedis</taxon>
        <taxon>Mucoromycota</taxon>
        <taxon>Mucoromycotina</taxon>
        <taxon>Mucoromycetes</taxon>
        <taxon>Mucorales</taxon>
        <taxon>Phycomycetaceae</taxon>
        <taxon>Phycomyces</taxon>
    </lineage>
</organism>
<comment type="similarity">
    <text evidence="1">Belongs to the glycosyltransferase 15 family.</text>
</comment>
<dbReference type="GeneID" id="28988885"/>
<keyword evidence="2 4" id="KW-0808">Transferase</keyword>
<gene>
    <name evidence="4" type="ORF">PHYBLDRAFT_107125</name>
</gene>
<dbReference type="SUPFAM" id="SSF53448">
    <property type="entry name" value="Nucleotide-diphospho-sugar transferases"/>
    <property type="match status" value="1"/>
</dbReference>
<keyword evidence="5" id="KW-1185">Reference proteome</keyword>
<dbReference type="InterPro" id="IPR029044">
    <property type="entry name" value="Nucleotide-diphossugar_trans"/>
</dbReference>
<dbReference type="AlphaFoldDB" id="A0A162Y6J8"/>
<dbReference type="GO" id="GO:0000026">
    <property type="term" value="F:alpha-1,2-mannosyltransferase activity"/>
    <property type="evidence" value="ECO:0007669"/>
    <property type="project" value="TreeGrafter"/>
</dbReference>
<dbReference type="Proteomes" id="UP000077315">
    <property type="component" value="Unassembled WGS sequence"/>
</dbReference>
<dbReference type="InterPro" id="IPR002685">
    <property type="entry name" value="Glyco_trans_15"/>
</dbReference>